<organism evidence="3 4">
    <name type="scientific">Oceanobacillus aidingensis</name>
    <dbReference type="NCBI Taxonomy" id="645964"/>
    <lineage>
        <taxon>Bacteria</taxon>
        <taxon>Bacillati</taxon>
        <taxon>Bacillota</taxon>
        <taxon>Bacilli</taxon>
        <taxon>Bacillales</taxon>
        <taxon>Bacillaceae</taxon>
        <taxon>Oceanobacillus</taxon>
    </lineage>
</organism>
<protein>
    <recommendedName>
        <fullName evidence="5">DUF5105 domain-containing protein</fullName>
    </recommendedName>
</protein>
<feature type="compositionally biased region" description="Acidic residues" evidence="1">
    <location>
        <begin position="20"/>
        <end position="31"/>
    </location>
</feature>
<feature type="chain" id="PRO_5046831595" description="DUF5105 domain-containing protein" evidence="2">
    <location>
        <begin position="18"/>
        <end position="331"/>
    </location>
</feature>
<dbReference type="PROSITE" id="PS51257">
    <property type="entry name" value="PROKAR_LIPOPROTEIN"/>
    <property type="match status" value="1"/>
</dbReference>
<keyword evidence="2" id="KW-0732">Signal</keyword>
<evidence type="ECO:0000313" key="3">
    <source>
        <dbReference type="EMBL" id="MFC4661695.1"/>
    </source>
</evidence>
<accession>A0ABV9JV86</accession>
<evidence type="ECO:0000256" key="2">
    <source>
        <dbReference type="SAM" id="SignalP"/>
    </source>
</evidence>
<sequence>MKKYLFLLIGMAMLLAACDDSSEGDTSEEENNGSRTEEVAAEINSEEANTEEMGKRDALYYLEEITKSSLNISYLTDGDGEAEIKQLLTEGIDNIDTAIKDIEKNFNSEDPLTKEVVEVADFVKEASEKYLDDNDFEALSNASGEIGYMVGVIARNYLDKELPPTIARVSEDFSEVDESESNDKGQLDKQVNEELEDFIEEYNRYGSQLDGFELLDPNSFEDRQETEFGTSQVLHSSDDYVIRVAYDSDNEINSFAVGVVDNESGNAFSSLFFVGEVLGINNDSLVVAMSETLDERRNQYNFSESGYKVTIFNELENQSSELTLSVWFEKE</sequence>
<feature type="signal peptide" evidence="2">
    <location>
        <begin position="1"/>
        <end position="17"/>
    </location>
</feature>
<keyword evidence="4" id="KW-1185">Reference proteome</keyword>
<evidence type="ECO:0000313" key="4">
    <source>
        <dbReference type="Proteomes" id="UP001595988"/>
    </source>
</evidence>
<comment type="caution">
    <text evidence="3">The sequence shown here is derived from an EMBL/GenBank/DDBJ whole genome shotgun (WGS) entry which is preliminary data.</text>
</comment>
<name>A0ABV9JV86_9BACI</name>
<gene>
    <name evidence="3" type="ORF">ACFO3P_05635</name>
</gene>
<dbReference type="EMBL" id="JBHSFT010000008">
    <property type="protein sequence ID" value="MFC4661695.1"/>
    <property type="molecule type" value="Genomic_DNA"/>
</dbReference>
<proteinExistence type="predicted"/>
<reference evidence="4" key="1">
    <citation type="journal article" date="2019" name="Int. J. Syst. Evol. Microbiol.">
        <title>The Global Catalogue of Microorganisms (GCM) 10K type strain sequencing project: providing services to taxonomists for standard genome sequencing and annotation.</title>
        <authorList>
            <consortium name="The Broad Institute Genomics Platform"/>
            <consortium name="The Broad Institute Genome Sequencing Center for Infectious Disease"/>
            <person name="Wu L."/>
            <person name="Ma J."/>
        </authorList>
    </citation>
    <scope>NUCLEOTIDE SEQUENCE [LARGE SCALE GENOMIC DNA]</scope>
    <source>
        <strain evidence="4">CCUG 37257</strain>
    </source>
</reference>
<evidence type="ECO:0008006" key="5">
    <source>
        <dbReference type="Google" id="ProtNLM"/>
    </source>
</evidence>
<dbReference type="Proteomes" id="UP001595988">
    <property type="component" value="Unassembled WGS sequence"/>
</dbReference>
<feature type="region of interest" description="Disordered" evidence="1">
    <location>
        <begin position="20"/>
        <end position="49"/>
    </location>
</feature>
<dbReference type="RefSeq" id="WP_379542240.1">
    <property type="nucleotide sequence ID" value="NZ_JBHSFT010000008.1"/>
</dbReference>
<evidence type="ECO:0000256" key="1">
    <source>
        <dbReference type="SAM" id="MobiDB-lite"/>
    </source>
</evidence>